<organism evidence="1 2">
    <name type="scientific">Tritrichomonas foetus</name>
    <dbReference type="NCBI Taxonomy" id="1144522"/>
    <lineage>
        <taxon>Eukaryota</taxon>
        <taxon>Metamonada</taxon>
        <taxon>Parabasalia</taxon>
        <taxon>Tritrichomonadida</taxon>
        <taxon>Tritrichomonadidae</taxon>
        <taxon>Tritrichomonas</taxon>
    </lineage>
</organism>
<accession>A0A1J4J5J4</accession>
<keyword evidence="2" id="KW-1185">Reference proteome</keyword>
<protein>
    <submittedName>
        <fullName evidence="1">Uncharacterized protein</fullName>
    </submittedName>
</protein>
<name>A0A1J4J5J4_9EUKA</name>
<proteinExistence type="predicted"/>
<dbReference type="EMBL" id="MLAK01001313">
    <property type="protein sequence ID" value="OHS94528.1"/>
    <property type="molecule type" value="Genomic_DNA"/>
</dbReference>
<evidence type="ECO:0000313" key="1">
    <source>
        <dbReference type="EMBL" id="OHS94528.1"/>
    </source>
</evidence>
<sequence length="480" mass="54893">MPIKNVTKGKLTFLNLPKVKTLYPLIIEKVIEFLKKFKFFNKMMFARLNDYFTPELQAMINEPTTKVQDVLALPYIAQSARVGFPRLIQFLSQHSEELLRIAFTDEKDKLSKTAYTILLMGDKDVLNPILQNYSFRTVATELLIDPNVQPIMIGRLSSLTLACLRNLSDSSKDSFGFLFHLLPHCGNPSVFNFFESICGDDPIFQITQQMLNDMGFSIFVFREFEQFDVKYQSTEENVWKDPTYVRYLCLYKLITQCCENPILCKDFRKPELVELLSKDFENSPDFIKSAKWAAISAATSSEIAVPLLKLIPEASDLLVEHFEKLKAYRVSALEFITKMMKLAPLTFDLLLKSSMPQMLISVVFNFPNSTILHNAFINFVATGLENAQFALKIVSIYTPVIIDCAEEGVHRILLPCCMKMMTLFIAASKKDRQIVQAMQEAPGFDNFVKKTMKNYMTIIQTSYGDDGPTALFKKMKTIFS</sequence>
<reference evidence="1" key="1">
    <citation type="submission" date="2016-10" db="EMBL/GenBank/DDBJ databases">
        <authorList>
            <person name="Benchimol M."/>
            <person name="Almeida L.G."/>
            <person name="Vasconcelos A.T."/>
            <person name="Perreira-Neves A."/>
            <person name="Rosa I.A."/>
            <person name="Tasca T."/>
            <person name="Bogo M.R."/>
            <person name="de Souza W."/>
        </authorList>
    </citation>
    <scope>NUCLEOTIDE SEQUENCE [LARGE SCALE GENOMIC DNA]</scope>
    <source>
        <strain evidence="1">K</strain>
    </source>
</reference>
<dbReference type="VEuPathDB" id="TrichDB:TRFO_39321"/>
<evidence type="ECO:0000313" key="2">
    <source>
        <dbReference type="Proteomes" id="UP000179807"/>
    </source>
</evidence>
<dbReference type="AlphaFoldDB" id="A0A1J4J5J4"/>
<dbReference type="GeneID" id="94847275"/>
<dbReference type="Proteomes" id="UP000179807">
    <property type="component" value="Unassembled WGS sequence"/>
</dbReference>
<dbReference type="OrthoDB" id="10264208at2759"/>
<gene>
    <name evidence="1" type="ORF">TRFO_39321</name>
</gene>
<dbReference type="RefSeq" id="XP_068347665.1">
    <property type="nucleotide sequence ID" value="XM_068512571.1"/>
</dbReference>
<comment type="caution">
    <text evidence="1">The sequence shown here is derived from an EMBL/GenBank/DDBJ whole genome shotgun (WGS) entry which is preliminary data.</text>
</comment>